<proteinExistence type="predicted"/>
<evidence type="ECO:0000313" key="3">
    <source>
        <dbReference type="Proteomes" id="UP000822688"/>
    </source>
</evidence>
<comment type="caution">
    <text evidence="2">The sequence shown here is derived from an EMBL/GenBank/DDBJ whole genome shotgun (WGS) entry which is preliminary data.</text>
</comment>
<dbReference type="AlphaFoldDB" id="A0A8T0HTL5"/>
<sequence>MWWSGHVLHLCGSGPLSTLGWVTVSRPASWAWRMLKAAPSYFPKNVRNDVAELVARNHGPGHGADLGVCAMRDTNAS</sequence>
<reference evidence="2" key="1">
    <citation type="submission" date="2020-06" db="EMBL/GenBank/DDBJ databases">
        <title>WGS assembly of Ceratodon purpureus strain R40.</title>
        <authorList>
            <person name="Carey S.B."/>
            <person name="Jenkins J."/>
            <person name="Shu S."/>
            <person name="Lovell J.T."/>
            <person name="Sreedasyam A."/>
            <person name="Maumus F."/>
            <person name="Tiley G.P."/>
            <person name="Fernandez-Pozo N."/>
            <person name="Barry K."/>
            <person name="Chen C."/>
            <person name="Wang M."/>
            <person name="Lipzen A."/>
            <person name="Daum C."/>
            <person name="Saski C.A."/>
            <person name="Payton A.C."/>
            <person name="Mcbreen J.C."/>
            <person name="Conrad R.E."/>
            <person name="Kollar L.M."/>
            <person name="Olsson S."/>
            <person name="Huttunen S."/>
            <person name="Landis J.B."/>
            <person name="Wickett N.J."/>
            <person name="Johnson M.G."/>
            <person name="Rensing S.A."/>
            <person name="Grimwood J."/>
            <person name="Schmutz J."/>
            <person name="Mcdaniel S.F."/>
        </authorList>
    </citation>
    <scope>NUCLEOTIDE SEQUENCE</scope>
    <source>
        <strain evidence="2">R40</strain>
    </source>
</reference>
<keyword evidence="1" id="KW-0732">Signal</keyword>
<accession>A0A8T0HTL5</accession>
<keyword evidence="3" id="KW-1185">Reference proteome</keyword>
<evidence type="ECO:0008006" key="4">
    <source>
        <dbReference type="Google" id="ProtNLM"/>
    </source>
</evidence>
<gene>
    <name evidence="2" type="ORF">KC19_VG257200</name>
</gene>
<feature type="signal peptide" evidence="1">
    <location>
        <begin position="1"/>
        <end position="20"/>
    </location>
</feature>
<name>A0A8T0HTL5_CERPU</name>
<feature type="chain" id="PRO_5035811195" description="Secreted protein" evidence="1">
    <location>
        <begin position="21"/>
        <end position="77"/>
    </location>
</feature>
<protein>
    <recommendedName>
        <fullName evidence="4">Secreted protein</fullName>
    </recommendedName>
</protein>
<dbReference type="EMBL" id="CM026426">
    <property type="protein sequence ID" value="KAG0574362.1"/>
    <property type="molecule type" value="Genomic_DNA"/>
</dbReference>
<dbReference type="Proteomes" id="UP000822688">
    <property type="component" value="Chromosome V"/>
</dbReference>
<organism evidence="2 3">
    <name type="scientific">Ceratodon purpureus</name>
    <name type="common">Fire moss</name>
    <name type="synonym">Dicranum purpureum</name>
    <dbReference type="NCBI Taxonomy" id="3225"/>
    <lineage>
        <taxon>Eukaryota</taxon>
        <taxon>Viridiplantae</taxon>
        <taxon>Streptophyta</taxon>
        <taxon>Embryophyta</taxon>
        <taxon>Bryophyta</taxon>
        <taxon>Bryophytina</taxon>
        <taxon>Bryopsida</taxon>
        <taxon>Dicranidae</taxon>
        <taxon>Pseudoditrichales</taxon>
        <taxon>Ditrichaceae</taxon>
        <taxon>Ceratodon</taxon>
    </lineage>
</organism>
<evidence type="ECO:0000256" key="1">
    <source>
        <dbReference type="SAM" id="SignalP"/>
    </source>
</evidence>
<evidence type="ECO:0000313" key="2">
    <source>
        <dbReference type="EMBL" id="KAG0574362.1"/>
    </source>
</evidence>